<feature type="signal peptide" evidence="2">
    <location>
        <begin position="1"/>
        <end position="19"/>
    </location>
</feature>
<evidence type="ECO:0000256" key="1">
    <source>
        <dbReference type="SAM" id="MobiDB-lite"/>
    </source>
</evidence>
<protein>
    <recommendedName>
        <fullName evidence="3">Hydrazine synthase alpha subunit middle domain-containing protein</fullName>
    </recommendedName>
</protein>
<name>A0A517XXW6_9BACT</name>
<accession>A0A517XXW6</accession>
<evidence type="ECO:0000256" key="2">
    <source>
        <dbReference type="SAM" id="SignalP"/>
    </source>
</evidence>
<evidence type="ECO:0000259" key="3">
    <source>
        <dbReference type="Pfam" id="PF18582"/>
    </source>
</evidence>
<keyword evidence="5" id="KW-1185">Reference proteome</keyword>
<feature type="domain" description="Hydrazine synthase alpha subunit middle" evidence="3">
    <location>
        <begin position="595"/>
        <end position="675"/>
    </location>
</feature>
<dbReference type="InterPro" id="IPR011042">
    <property type="entry name" value="6-blade_b-propeller_TolB-like"/>
</dbReference>
<feature type="chain" id="PRO_5021960639" description="Hydrazine synthase alpha subunit middle domain-containing protein" evidence="2">
    <location>
        <begin position="20"/>
        <end position="1024"/>
    </location>
</feature>
<dbReference type="RefSeq" id="WP_145242017.1">
    <property type="nucleotide sequence ID" value="NZ_CP036273.1"/>
</dbReference>
<dbReference type="InterPro" id="IPR040698">
    <property type="entry name" value="HZS_alpha_mid"/>
</dbReference>
<gene>
    <name evidence="4" type="ORF">ETAA1_43280</name>
</gene>
<dbReference type="OrthoDB" id="221261at2"/>
<sequence length="1024" mass="110153" precursor="true">MSRLAALLPLAALASAAIAQPVAAPRPLDISPKPVATDPAVRIDYDIVYVRMPRKGDAVGTSWAEIANPTYTDPGADLMLLHPDGTEEVLVPGGKGAVTDPVISFDGEWVYYALFHDLAGGSHTQGPPAGADIYKLHLKTRESRRLTTQTFTPNLGAGAWSKDFRTAEPAKNSIPYGVFNLGPCPLPGGKVMFTSNRNAFKPPKRLPHLMQLFVMDDDGTNVECVGHLNLGGALHPTVLQDGRVMFSSLESQGLRHSILWGLWTIHPDGTNWGPMVSAFNPGPNPTAYHFQTQLSDGRVVAEEYYNQTSNGFGSLVVFPPGPPAGQPPFGPGYADDPRNPALQHGREGATPRTRRLPFSPVGIASLTRFARADEGPADFASGAMAPAPIPGTIRPRQQPTGPRVGKVTHPSAAPKNHLLLAWSPGPVNGGYTVHVPAVDSGIYLLKDGKAIDEPGRLLKIKDDPRYNEHWPRAVVPYSAVHGVKEPARLPTLANDGKLSKHLPAGTPFGLVGTSSLLKRESYPNGVVKGVTAAAPDATGYADLGAFNSAELPSGNWFNQGADAGRYSNADVHAVRILMMEPMTDRPVGPASGRTFRSHATERLRILGEIPVRKFTDGKEPLDPDGNPDTSFLARIPADVGFTFQTIDRHGMVLNMAQTWHQVRPGEIRNDCGGCHAHSQKPTLFETTAAARPDYDVFDLTRGTPLVTTRANDSSGKRWDDKAETGLKTAAGVVDVEYFRDIKPILDRSCAACHTSKAGKAAGNLVLDDARTVNLPDCDDVPGTYYRLAMDGAARFGHKPLTESWRLPNASRYVRMFQSRRSLLAWKVFGRRLDGWSNDDFPTETEPGNARTLSLKGEPVTNTVANRNRADLDYVGSVMPPPDAVKAGKVKGLTDEDRLTLVRWIDLGCPIDLDRKGRGWLADDQRPTLTVAQPRAGANPPLTRLLIGAHDTVGLDATGFTVTADVAIDGSAAGTNLAPRFRPAGPGVWELPLAAPLTTPRAVLTVAVRDRAGNVTRAERVFSAQ</sequence>
<dbReference type="KEGG" id="uli:ETAA1_43280"/>
<dbReference type="Gene3D" id="2.120.10.30">
    <property type="entry name" value="TolB, C-terminal domain"/>
    <property type="match status" value="1"/>
</dbReference>
<dbReference type="SUPFAM" id="SSF69304">
    <property type="entry name" value="Tricorn protease N-terminal domain"/>
    <property type="match status" value="1"/>
</dbReference>
<dbReference type="AlphaFoldDB" id="A0A517XXW6"/>
<organism evidence="4 5">
    <name type="scientific">Urbifossiella limnaea</name>
    <dbReference type="NCBI Taxonomy" id="2528023"/>
    <lineage>
        <taxon>Bacteria</taxon>
        <taxon>Pseudomonadati</taxon>
        <taxon>Planctomycetota</taxon>
        <taxon>Planctomycetia</taxon>
        <taxon>Gemmatales</taxon>
        <taxon>Gemmataceae</taxon>
        <taxon>Urbifossiella</taxon>
    </lineage>
</organism>
<reference evidence="4 5" key="1">
    <citation type="submission" date="2019-02" db="EMBL/GenBank/DDBJ databases">
        <title>Deep-cultivation of Planctomycetes and their phenomic and genomic characterization uncovers novel biology.</title>
        <authorList>
            <person name="Wiegand S."/>
            <person name="Jogler M."/>
            <person name="Boedeker C."/>
            <person name="Pinto D."/>
            <person name="Vollmers J."/>
            <person name="Rivas-Marin E."/>
            <person name="Kohn T."/>
            <person name="Peeters S.H."/>
            <person name="Heuer A."/>
            <person name="Rast P."/>
            <person name="Oberbeckmann S."/>
            <person name="Bunk B."/>
            <person name="Jeske O."/>
            <person name="Meyerdierks A."/>
            <person name="Storesund J.E."/>
            <person name="Kallscheuer N."/>
            <person name="Luecker S."/>
            <person name="Lage O.M."/>
            <person name="Pohl T."/>
            <person name="Merkel B.J."/>
            <person name="Hornburger P."/>
            <person name="Mueller R.-W."/>
            <person name="Bruemmer F."/>
            <person name="Labrenz M."/>
            <person name="Spormann A.M."/>
            <person name="Op den Camp H."/>
            <person name="Overmann J."/>
            <person name="Amann R."/>
            <person name="Jetten M.S.M."/>
            <person name="Mascher T."/>
            <person name="Medema M.H."/>
            <person name="Devos D.P."/>
            <person name="Kaster A.-K."/>
            <person name="Ovreas L."/>
            <person name="Rohde M."/>
            <person name="Galperin M.Y."/>
            <person name="Jogler C."/>
        </authorList>
    </citation>
    <scope>NUCLEOTIDE SEQUENCE [LARGE SCALE GENOMIC DNA]</scope>
    <source>
        <strain evidence="4 5">ETA_A1</strain>
    </source>
</reference>
<proteinExistence type="predicted"/>
<evidence type="ECO:0000313" key="5">
    <source>
        <dbReference type="Proteomes" id="UP000319576"/>
    </source>
</evidence>
<keyword evidence="2" id="KW-0732">Signal</keyword>
<feature type="region of interest" description="Disordered" evidence="1">
    <location>
        <begin position="381"/>
        <end position="408"/>
    </location>
</feature>
<dbReference type="EMBL" id="CP036273">
    <property type="protein sequence ID" value="QDU22350.1"/>
    <property type="molecule type" value="Genomic_DNA"/>
</dbReference>
<dbReference type="Proteomes" id="UP000319576">
    <property type="component" value="Chromosome"/>
</dbReference>
<feature type="region of interest" description="Disordered" evidence="1">
    <location>
        <begin position="322"/>
        <end position="357"/>
    </location>
</feature>
<evidence type="ECO:0000313" key="4">
    <source>
        <dbReference type="EMBL" id="QDU22350.1"/>
    </source>
</evidence>
<dbReference type="Pfam" id="PF18582">
    <property type="entry name" value="HZS_alpha"/>
    <property type="match status" value="1"/>
</dbReference>